<dbReference type="AlphaFoldDB" id="A0A7V7KVW9"/>
<keyword evidence="1" id="KW-0998">Cell outer membrane</keyword>
<dbReference type="OrthoDB" id="9797122at2"/>
<sequence>MKKSSLWVMAGLCAALLTQPAFAARGFTLELGQSSESDPTYRAGMQFDFGKPIWQSDGGAMELGGYWDAGLTYWDGIDAFSATLAPMFQLNFPRAMNTVTPFVEAGIGAALFSKTDLAPGADIGSTFQFEDRIGLGMRFASGSELGVRYYHYSNASIKQPNQGIDKAALYYRVNF</sequence>
<dbReference type="PIRSF" id="PIRSF029681">
    <property type="entry name" value="PagL"/>
    <property type="match status" value="1"/>
</dbReference>
<gene>
    <name evidence="5" type="ORF">DT594_15565</name>
</gene>
<dbReference type="Proteomes" id="UP000463138">
    <property type="component" value="Unassembled WGS sequence"/>
</dbReference>
<dbReference type="Pfam" id="PF09411">
    <property type="entry name" value="PagL"/>
    <property type="match status" value="1"/>
</dbReference>
<dbReference type="GO" id="GO:0009279">
    <property type="term" value="C:cell outer membrane"/>
    <property type="evidence" value="ECO:0007669"/>
    <property type="project" value="UniProtKB-SubCell"/>
</dbReference>
<evidence type="ECO:0000313" key="5">
    <source>
        <dbReference type="EMBL" id="KAA0692380.1"/>
    </source>
</evidence>
<keyword evidence="6" id="KW-1185">Reference proteome</keyword>
<feature type="signal peptide" evidence="4">
    <location>
        <begin position="1"/>
        <end position="23"/>
    </location>
</feature>
<comment type="subunit">
    <text evidence="1">Homodimer.</text>
</comment>
<dbReference type="Gene3D" id="2.40.160.20">
    <property type="match status" value="1"/>
</dbReference>
<protein>
    <recommendedName>
        <fullName evidence="1">Lipid A deacylase</fullName>
        <ecNumber evidence="1">3.1.1.77</ecNumber>
    </recommendedName>
    <alternativeName>
        <fullName evidence="1">LPS 3-O-deacylase</fullName>
    </alternativeName>
    <alternativeName>
        <fullName evidence="1">Outer membrane enzyme</fullName>
    </alternativeName>
</protein>
<evidence type="ECO:0000256" key="1">
    <source>
        <dbReference type="PIRNR" id="PIRNR029681"/>
    </source>
</evidence>
<dbReference type="GO" id="GO:0050528">
    <property type="term" value="F:acyloxyacyl hydrolase activity"/>
    <property type="evidence" value="ECO:0007669"/>
    <property type="project" value="UniProtKB-EC"/>
</dbReference>
<comment type="function">
    <text evidence="1">Has lipid A 3-O-deacylase activity. Hydrolyzes the ester bond at the 3 position of lipid A, a bioactive component of lipopolysaccharide (LPS), thereby releasing the primary fatty acyl moiety.</text>
</comment>
<proteinExistence type="inferred from homology"/>
<keyword evidence="1 5" id="KW-0378">Hydrolase</keyword>
<dbReference type="EMBL" id="QOVF01000006">
    <property type="protein sequence ID" value="KAA0692380.1"/>
    <property type="molecule type" value="Genomic_DNA"/>
</dbReference>
<feature type="site" description="Critical for activity" evidence="3">
    <location>
        <position position="154"/>
    </location>
</feature>
<keyword evidence="4" id="KW-0732">Signal</keyword>
<comment type="similarity">
    <text evidence="1">Belongs to the PagL family.</text>
</comment>
<name>A0A7V7KVW9_9GAMM</name>
<comment type="subcellular location">
    <subcellularLocation>
        <location evidence="1">Cell outer membrane</location>
        <topology evidence="1">Multi-pass membrane protein</topology>
    </subcellularLocation>
</comment>
<evidence type="ECO:0000256" key="3">
    <source>
        <dbReference type="PIRSR" id="PIRSR029681-2"/>
    </source>
</evidence>
<comment type="caution">
    <text evidence="5">The sequence shown here is derived from an EMBL/GenBank/DDBJ whole genome shotgun (WGS) entry which is preliminary data.</text>
</comment>
<feature type="active site" description="Charge relay system" evidence="2">
    <location>
        <position position="151"/>
    </location>
</feature>
<dbReference type="RefSeq" id="WP_149333629.1">
    <property type="nucleotide sequence ID" value="NZ_QOVF01000006.1"/>
</dbReference>
<dbReference type="InterPro" id="IPR018550">
    <property type="entry name" value="Lipid-A_deacylase-rel"/>
</dbReference>
<accession>A0A7V7KVW9</accession>
<feature type="active site" description="Charge relay system" evidence="2">
    <location>
        <position position="165"/>
    </location>
</feature>
<organism evidence="5 6">
    <name type="scientific">Halopseudomonas laoshanensis</name>
    <dbReference type="NCBI Taxonomy" id="2268758"/>
    <lineage>
        <taxon>Bacteria</taxon>
        <taxon>Pseudomonadati</taxon>
        <taxon>Pseudomonadota</taxon>
        <taxon>Gammaproteobacteria</taxon>
        <taxon>Pseudomonadales</taxon>
        <taxon>Pseudomonadaceae</taxon>
        <taxon>Halopseudomonas</taxon>
    </lineage>
</organism>
<evidence type="ECO:0000256" key="2">
    <source>
        <dbReference type="PIRSR" id="PIRSR029681-1"/>
    </source>
</evidence>
<dbReference type="InterPro" id="IPR011250">
    <property type="entry name" value="OMP/PagP_B-barrel"/>
</dbReference>
<dbReference type="SUPFAM" id="SSF56925">
    <property type="entry name" value="OMPA-like"/>
    <property type="match status" value="1"/>
</dbReference>
<keyword evidence="1" id="KW-0472">Membrane</keyword>
<dbReference type="EC" id="3.1.1.77" evidence="1"/>
<comment type="catalytic activity">
    <reaction evidence="1">
        <text>a 3-(acyloxy)acyl derivative of bacterial toxin + H2O = a 3-hydroxyacyl derivative of bacterial toxin + a fatty acid + H(+)</text>
        <dbReference type="Rhea" id="RHEA:12032"/>
        <dbReference type="ChEBI" id="CHEBI:15377"/>
        <dbReference type="ChEBI" id="CHEBI:15378"/>
        <dbReference type="ChEBI" id="CHEBI:28868"/>
        <dbReference type="ChEBI" id="CHEBI:136853"/>
        <dbReference type="ChEBI" id="CHEBI:140675"/>
        <dbReference type="EC" id="3.1.1.77"/>
    </reaction>
</comment>
<evidence type="ECO:0000256" key="4">
    <source>
        <dbReference type="SAM" id="SignalP"/>
    </source>
</evidence>
<feature type="chain" id="PRO_5030616506" description="Lipid A deacylase" evidence="4">
    <location>
        <begin position="24"/>
        <end position="175"/>
    </location>
</feature>
<feature type="active site" description="Charge relay system" evidence="2">
    <location>
        <position position="153"/>
    </location>
</feature>
<reference evidence="5 6" key="1">
    <citation type="submission" date="2018-07" db="EMBL/GenBank/DDBJ databases">
        <title>Pseudomonas laoshanensis sp. nov., isolated from soil.</title>
        <authorList>
            <person name="Sun J."/>
            <person name="Yu L."/>
            <person name="Wang M."/>
            <person name="Zhang C."/>
        </authorList>
    </citation>
    <scope>NUCLEOTIDE SEQUENCE [LARGE SCALE GENOMIC DNA]</scope>
    <source>
        <strain evidence="5 6">Y22</strain>
    </source>
</reference>
<evidence type="ECO:0000313" key="6">
    <source>
        <dbReference type="Proteomes" id="UP000463138"/>
    </source>
</evidence>